<evidence type="ECO:0000313" key="2">
    <source>
        <dbReference type="Proteomes" id="UP000664601"/>
    </source>
</evidence>
<protein>
    <submittedName>
        <fullName evidence="1">PD-(D/E)XK nuclease family transposase</fullName>
    </submittedName>
</protein>
<comment type="caution">
    <text evidence="1">The sequence shown here is derived from an EMBL/GenBank/DDBJ whole genome shotgun (WGS) entry which is preliminary data.</text>
</comment>
<gene>
    <name evidence="1" type="ORF">JZO70_07480</name>
</gene>
<keyword evidence="2" id="KW-1185">Reference proteome</keyword>
<dbReference type="EMBL" id="JAFREM010000012">
    <property type="protein sequence ID" value="MBO1305996.1"/>
    <property type="molecule type" value="Genomic_DNA"/>
</dbReference>
<organism evidence="1 2">
    <name type="scientific">Candidatus Enterococcus moelleringii</name>
    <dbReference type="NCBI Taxonomy" id="2815325"/>
    <lineage>
        <taxon>Bacteria</taxon>
        <taxon>Bacillati</taxon>
        <taxon>Bacillota</taxon>
        <taxon>Bacilli</taxon>
        <taxon>Lactobacillales</taxon>
        <taxon>Enterococcaceae</taxon>
        <taxon>Enterococcus</taxon>
    </lineage>
</organism>
<dbReference type="RefSeq" id="WP_207672926.1">
    <property type="nucleotide sequence ID" value="NZ_JAFREM010000012.1"/>
</dbReference>
<name>A0ABS3L8N9_9ENTE</name>
<evidence type="ECO:0000313" key="1">
    <source>
        <dbReference type="EMBL" id="MBO1305996.1"/>
    </source>
</evidence>
<accession>A0ABS3L8N9</accession>
<sequence length="290" mass="33719">MEYYSPVNDLMLKKILTSEEDAHEILTAFVNDLLGKDFKKVTPMSYYHIDGYKKNQEMTGFTVPEGDIWAMTEEGSVITIDFQRWYHDYSVERAYKYLIEAFCELPLSDQELFGEKLLATPRPTYRIVMLNFDLFESEDKALRAFDLRNEVTYEAYPGPRGENPLNLCFFSLRNDNIEKGSAAHYWQYFFKTGKLFDDDAPAYIKDAHLKIQFSFQTEEEIQTIMQIEKAIEIRDAETVTAEILGEEKGAKKKGKAIAKRMVKKMYDVETIVELTGLSKKKVEEIMEDLS</sequence>
<dbReference type="Proteomes" id="UP000664601">
    <property type="component" value="Unassembled WGS sequence"/>
</dbReference>
<dbReference type="Pfam" id="PF12784">
    <property type="entry name" value="PDDEXK_2"/>
    <property type="match status" value="1"/>
</dbReference>
<reference evidence="1 2" key="1">
    <citation type="submission" date="2021-03" db="EMBL/GenBank/DDBJ databases">
        <title>Enterococcal diversity collection.</title>
        <authorList>
            <person name="Gilmore M.S."/>
            <person name="Schwartzman J."/>
            <person name="Van Tyne D."/>
            <person name="Martin M."/>
            <person name="Earl A.M."/>
            <person name="Manson A.L."/>
            <person name="Straub T."/>
            <person name="Salamzade R."/>
            <person name="Saavedra J."/>
            <person name="Lebreton F."/>
            <person name="Prichula J."/>
            <person name="Schaufler K."/>
            <person name="Gaca A."/>
            <person name="Sgardioli B."/>
            <person name="Wagenaar J."/>
            <person name="Strong T."/>
        </authorList>
    </citation>
    <scope>NUCLEOTIDE SEQUENCE [LARGE SCALE GENOMIC DNA]</scope>
    <source>
        <strain evidence="1 2">669A</strain>
    </source>
</reference>
<proteinExistence type="predicted"/>